<dbReference type="PROSITE" id="PS50093">
    <property type="entry name" value="PKD"/>
    <property type="match status" value="1"/>
</dbReference>
<dbReference type="CDD" id="cd00146">
    <property type="entry name" value="PKD"/>
    <property type="match status" value="1"/>
</dbReference>
<dbReference type="FunFam" id="2.60.40.10:FF:000270">
    <property type="entry name" value="Cell surface protein"/>
    <property type="match status" value="1"/>
</dbReference>
<dbReference type="AlphaFoldDB" id="A0A0E3RCG8"/>
<protein>
    <submittedName>
        <fullName evidence="3">Cell surface protein</fullName>
    </submittedName>
</protein>
<feature type="domain" description="PKD" evidence="2">
    <location>
        <begin position="794"/>
        <end position="846"/>
    </location>
</feature>
<dbReference type="HOGENOM" id="CLU_285397_0_0_2"/>
<dbReference type="InterPro" id="IPR000601">
    <property type="entry name" value="PKD_dom"/>
</dbReference>
<dbReference type="PATRIC" id="fig|1434115.4.peg.1985"/>
<evidence type="ECO:0000259" key="2">
    <source>
        <dbReference type="PROSITE" id="PS50093"/>
    </source>
</evidence>
<sequence>MVEDNVTPILTTIPPSSTSTVETNSTLTAVNAWIRNYAATNGYYCVDLYSLLADPIDPSTMKADMTTDGIHLSQLGYQVWSNAINPEWFKNDRRRVYFFPGDTLATFNTEILNNPGSGNKTFKVDLFTPSGVYFPGVQESTITINESKAIPLITWDNPANITYGTTLSSTQLNAVATDPVTGNNVPGNFVYTPYAGTLLGVGTHTLQVDFTPDDSANYTTASKTVTINVSKTAPIITWSTPANITYGTALNSSQLNAVASVSGTFVYTPSAGTVLDVGTHTLHVDFTPADTINYTTATADVTINVSERTKATPEITWSDPADITYGTALNEAQLNALASVPGSFVYSPAYGTILGAGTQTLQTTFTPADSVNYTTATGSVSLTVNKATPLITWSNPDAISYGTALSSTQLNAVASVPGSFVYSPASGTVLSAGTHDLQANFTPADAANYTTALKTVTINVSKTDPIITWSNPDDITYGTALSDTQLNAVASVPGTFVYTPSAGTVLNSGIQTLSINFTPADSANYTTASKSVTINISKAIPSITWSNPANVAYGTALSGTQLNAVSSVPGSFVYNPASGTVLGAGTQTLQTTFTPADSANYTTASKTVTISISKTLPSITWSSPADITYGTALNEAQLNALASVPGSFVYSPAYGTILGAGTQTLQTTFTPADSVNYTTATGSVSLTVNKATPLITWSNPDAISYGTALSSTQLNAVASVPGSFVYSPASGTVLSAGTHDLQANFTPTDAANYTNITAIVTINVLSQPILPVADFNASVFSGYAPLSVLFTDRSQNTTSWSWDFGDGATSVKQNPKHVYSSAGIYTVRLTAVNANGTDLKTATITVDKKTRGKSSNSNNNGGSPEFAKNIEVKELSQAFIVKGKTVQFDFTKNATCVVYVGFDAKKTVSGKTATIAEQLKNKSTLVSGLPEGEVYNYFNVWVGNSEFATSNNIENPVLCFKVEKSWIQDKNIDRDSIILNRYSNRAWEKLSTSFSGEDDKYLYFESNVPGYSFFAITWKSDAFLEETVIDIQPGDSSEENKKETGSEIDLESNEKKESPGMPGFDMVYGIAGLLVVLLYKKIKVY</sequence>
<accession>A0A0E3RCG8</accession>
<organism evidence="3 4">
    <name type="scientific">Methanosarcina mazei SarPi</name>
    <dbReference type="NCBI Taxonomy" id="1434115"/>
    <lineage>
        <taxon>Archaea</taxon>
        <taxon>Methanobacteriati</taxon>
        <taxon>Methanobacteriota</taxon>
        <taxon>Stenosarchaea group</taxon>
        <taxon>Methanomicrobia</taxon>
        <taxon>Methanosarcinales</taxon>
        <taxon>Methanosarcinaceae</taxon>
        <taxon>Methanosarcina</taxon>
    </lineage>
</organism>
<dbReference type="Pfam" id="PF18911">
    <property type="entry name" value="PKD_4"/>
    <property type="match status" value="1"/>
</dbReference>
<gene>
    <name evidence="3" type="ORF">MSMAP_1558</name>
</gene>
<dbReference type="SMART" id="SM00089">
    <property type="entry name" value="PKD"/>
    <property type="match status" value="1"/>
</dbReference>
<dbReference type="InterPro" id="IPR022409">
    <property type="entry name" value="PKD/Chitinase_dom"/>
</dbReference>
<dbReference type="Gene3D" id="3.40.50.1110">
    <property type="entry name" value="SGNH hydrolase"/>
    <property type="match status" value="1"/>
</dbReference>
<dbReference type="InterPro" id="IPR035986">
    <property type="entry name" value="PKD_dom_sf"/>
</dbReference>
<dbReference type="Proteomes" id="UP000033116">
    <property type="component" value="Chromosome"/>
</dbReference>
<dbReference type="InterPro" id="IPR026453">
    <property type="entry name" value="PGF_pre_PGF"/>
</dbReference>
<reference evidence="3 4" key="1">
    <citation type="submission" date="2014-07" db="EMBL/GenBank/DDBJ databases">
        <title>Methanogenic archaea and the global carbon cycle.</title>
        <authorList>
            <person name="Henriksen J.R."/>
            <person name="Luke J."/>
            <person name="Reinhart S."/>
            <person name="Benedict M.N."/>
            <person name="Youngblut N.D."/>
            <person name="Metcalf M.E."/>
            <person name="Whitaker R.J."/>
            <person name="Metcalf W.W."/>
        </authorList>
    </citation>
    <scope>NUCLEOTIDE SEQUENCE [LARGE SCALE GENOMIC DNA]</scope>
    <source>
        <strain evidence="3 4">SarPi</strain>
    </source>
</reference>
<evidence type="ECO:0000256" key="1">
    <source>
        <dbReference type="SAM" id="MobiDB-lite"/>
    </source>
</evidence>
<dbReference type="InterPro" id="IPR036514">
    <property type="entry name" value="SGNH_hydro_sf"/>
</dbReference>
<feature type="region of interest" description="Disordered" evidence="1">
    <location>
        <begin position="1034"/>
        <end position="1057"/>
    </location>
</feature>
<dbReference type="NCBIfam" id="TIGR04213">
    <property type="entry name" value="PGF_pre_PGF"/>
    <property type="match status" value="1"/>
</dbReference>
<evidence type="ECO:0000313" key="4">
    <source>
        <dbReference type="Proteomes" id="UP000033116"/>
    </source>
</evidence>
<dbReference type="Gene3D" id="2.60.40.10">
    <property type="entry name" value="Immunoglobulins"/>
    <property type="match status" value="1"/>
</dbReference>
<proteinExistence type="predicted"/>
<dbReference type="SUPFAM" id="SSF49299">
    <property type="entry name" value="PKD domain"/>
    <property type="match status" value="1"/>
</dbReference>
<dbReference type="InterPro" id="IPR013783">
    <property type="entry name" value="Ig-like_fold"/>
</dbReference>
<name>A0A0E3RCG8_METMZ</name>
<evidence type="ECO:0000313" key="3">
    <source>
        <dbReference type="EMBL" id="AKB61543.1"/>
    </source>
</evidence>
<dbReference type="EMBL" id="CP009511">
    <property type="protein sequence ID" value="AKB61543.1"/>
    <property type="molecule type" value="Genomic_DNA"/>
</dbReference>
<dbReference type="SUPFAM" id="SSF52266">
    <property type="entry name" value="SGNH hydrolase"/>
    <property type="match status" value="1"/>
</dbReference>